<feature type="domain" description="DUF1972" evidence="3">
    <location>
        <begin position="1"/>
        <end position="173"/>
    </location>
</feature>
<evidence type="ECO:0000313" key="7">
    <source>
        <dbReference type="Proteomes" id="UP000309566"/>
    </source>
</evidence>
<evidence type="ECO:0000313" key="6">
    <source>
        <dbReference type="Proteomes" id="UP000092631"/>
    </source>
</evidence>
<dbReference type="EMBL" id="SRYX01000090">
    <property type="protein sequence ID" value="TGY26978.1"/>
    <property type="molecule type" value="Genomic_DNA"/>
</dbReference>
<evidence type="ECO:0000256" key="1">
    <source>
        <dbReference type="ARBA" id="ARBA00022679"/>
    </source>
</evidence>
<dbReference type="Pfam" id="PF09314">
    <property type="entry name" value="DUF1972"/>
    <property type="match status" value="1"/>
</dbReference>
<keyword evidence="1 4" id="KW-0808">Transferase</keyword>
<dbReference type="GO" id="GO:0016757">
    <property type="term" value="F:glycosyltransferase activity"/>
    <property type="evidence" value="ECO:0007669"/>
    <property type="project" value="InterPro"/>
</dbReference>
<proteinExistence type="predicted"/>
<dbReference type="OrthoDB" id="9792269at2"/>
<accession>A0A4S2CF15</accession>
<dbReference type="InterPro" id="IPR015393">
    <property type="entry name" value="DUF1972"/>
</dbReference>
<dbReference type="Proteomes" id="UP000309566">
    <property type="component" value="Unassembled WGS sequence"/>
</dbReference>
<dbReference type="EMBL" id="CP015401">
    <property type="protein sequence ID" value="ANU57855.1"/>
    <property type="molecule type" value="Genomic_DNA"/>
</dbReference>
<dbReference type="KEGG" id="bcae:A4V03_09945"/>
<dbReference type="SUPFAM" id="SSF53756">
    <property type="entry name" value="UDP-Glycosyltransferase/glycogen phosphorylase"/>
    <property type="match status" value="1"/>
</dbReference>
<sequence length="355" mass="40690">MKNITIVGTQGVPANYGGFESLVENIIGENKSPNMNYTVFCSSKDLPQQINEYKSAKLKYIPLSANGIQSIPYDMLSLLKVPKETDVILVLGVSGSLIFPFFRLFSKKKLVMNIDGLEHRRNKWSKAAKWYLKISEKMAVKYADVIIADNKGIQDYVKEEYGKDSVLIAYGGDHVIRDIEPRFEDDILRKFALIPNDYAITVCRIEPENNCHNTLEAFSKTDKKLIFIGNWNRSEYGRNLKEKYSKFPNIIIQDPIYDIDILYALRKNAEMYIHGHSAGGTNPSLVEAMFFGCPILCYDVVYNRASTQNEAYYWKDVCELVDLLKRTDLCGDAMRSIAQKEYTWKMIASQYEALY</sequence>
<feature type="domain" description="Glycosyl transferase family 1" evidence="2">
    <location>
        <begin position="197"/>
        <end position="304"/>
    </location>
</feature>
<protein>
    <submittedName>
        <fullName evidence="4">Glycosyl transferase</fullName>
    </submittedName>
    <submittedName>
        <fullName evidence="5">Glycosyltransferase family 1 protein</fullName>
    </submittedName>
</protein>
<accession>A0A1C7GZS5</accession>
<dbReference type="Proteomes" id="UP000092631">
    <property type="component" value="Chromosome"/>
</dbReference>
<name>A0A1C7GZS5_9BACE</name>
<reference evidence="5 7" key="3">
    <citation type="submission" date="2019-04" db="EMBL/GenBank/DDBJ databases">
        <title>Microbes associate with the intestines of laboratory mice.</title>
        <authorList>
            <person name="Navarre W."/>
            <person name="Wong E."/>
            <person name="Huang K."/>
            <person name="Tropini C."/>
            <person name="Ng K."/>
            <person name="Yu B."/>
        </authorList>
    </citation>
    <scope>NUCLEOTIDE SEQUENCE [LARGE SCALE GENOMIC DNA]</scope>
    <source>
        <strain evidence="5 7">NM63_1-25</strain>
    </source>
</reference>
<gene>
    <name evidence="4" type="ORF">A4V03_09945</name>
    <name evidence="5" type="ORF">E5353_16475</name>
</gene>
<organism evidence="4 6">
    <name type="scientific">Bacteroides caecimuris</name>
    <dbReference type="NCBI Taxonomy" id="1796613"/>
    <lineage>
        <taxon>Bacteria</taxon>
        <taxon>Pseudomonadati</taxon>
        <taxon>Bacteroidota</taxon>
        <taxon>Bacteroidia</taxon>
        <taxon>Bacteroidales</taxon>
        <taxon>Bacteroidaceae</taxon>
        <taxon>Bacteroides</taxon>
    </lineage>
</organism>
<dbReference type="AlphaFoldDB" id="A0A1C7GZS5"/>
<dbReference type="RefSeq" id="WP_065538813.1">
    <property type="nucleotide sequence ID" value="NZ_CARILY010000042.1"/>
</dbReference>
<reference evidence="6" key="1">
    <citation type="submission" date="2016-04" db="EMBL/GenBank/DDBJ databases">
        <title>Complete Genome Sequences of Twelve Strains of a Stable Defined Moderately Diverse Mouse Microbiota 2 (sDMDMm2).</title>
        <authorList>
            <person name="Uchimura Y."/>
            <person name="Wyss M."/>
            <person name="Brugiroux S."/>
            <person name="Limenitakis J.P."/>
            <person name="Stecher B."/>
            <person name="McCoy K.D."/>
            <person name="Macpherson A.J."/>
        </authorList>
    </citation>
    <scope>NUCLEOTIDE SEQUENCE [LARGE SCALE GENOMIC DNA]</scope>
    <source>
        <strain evidence="6">I48</strain>
    </source>
</reference>
<keyword evidence="6" id="KW-1185">Reference proteome</keyword>
<evidence type="ECO:0000259" key="2">
    <source>
        <dbReference type="Pfam" id="PF00534"/>
    </source>
</evidence>
<dbReference type="InterPro" id="IPR001296">
    <property type="entry name" value="Glyco_trans_1"/>
</dbReference>
<evidence type="ECO:0000259" key="3">
    <source>
        <dbReference type="Pfam" id="PF09314"/>
    </source>
</evidence>
<dbReference type="PANTHER" id="PTHR46401">
    <property type="entry name" value="GLYCOSYLTRANSFERASE WBBK-RELATED"/>
    <property type="match status" value="1"/>
</dbReference>
<dbReference type="PANTHER" id="PTHR46401:SF2">
    <property type="entry name" value="GLYCOSYLTRANSFERASE WBBK-RELATED"/>
    <property type="match status" value="1"/>
</dbReference>
<evidence type="ECO:0000313" key="5">
    <source>
        <dbReference type="EMBL" id="TGY26978.1"/>
    </source>
</evidence>
<reference evidence="4" key="2">
    <citation type="submission" date="2017-04" db="EMBL/GenBank/DDBJ databases">
        <title>Complete Genome Sequences of Twelve Strains of a Stable Defined Moderately Diverse Mouse Microbiota 2 (sDMDMm2).</title>
        <authorList>
            <person name="Uchimura Y."/>
            <person name="Wyss M."/>
            <person name="Brugiroux S."/>
            <person name="Limenitakis J.P."/>
            <person name="Stecher B."/>
            <person name="McCoy K.D."/>
            <person name="Macpherson A.J."/>
        </authorList>
    </citation>
    <scope>NUCLEOTIDE SEQUENCE</scope>
    <source>
        <strain evidence="4">I48</strain>
    </source>
</reference>
<dbReference type="Pfam" id="PF00534">
    <property type="entry name" value="Glycos_transf_1"/>
    <property type="match status" value="1"/>
</dbReference>
<dbReference type="Gene3D" id="3.40.50.2000">
    <property type="entry name" value="Glycogen Phosphorylase B"/>
    <property type="match status" value="2"/>
</dbReference>
<evidence type="ECO:0000313" key="4">
    <source>
        <dbReference type="EMBL" id="ANU57855.1"/>
    </source>
</evidence>
<dbReference type="GeneID" id="82187460"/>